<name>A0A3N2AQI7_9MICO</name>
<keyword evidence="1" id="KW-0678">Repressor</keyword>
<dbReference type="PANTHER" id="PTHR30055:SF234">
    <property type="entry name" value="HTH-TYPE TRANSCRIPTIONAL REGULATOR BETI"/>
    <property type="match status" value="1"/>
</dbReference>
<organism evidence="7 8">
    <name type="scientific">Agrococcus jenensis</name>
    <dbReference type="NCBI Taxonomy" id="46353"/>
    <lineage>
        <taxon>Bacteria</taxon>
        <taxon>Bacillati</taxon>
        <taxon>Actinomycetota</taxon>
        <taxon>Actinomycetes</taxon>
        <taxon>Micrococcales</taxon>
        <taxon>Microbacteriaceae</taxon>
        <taxon>Agrococcus</taxon>
    </lineage>
</organism>
<keyword evidence="2" id="KW-0805">Transcription regulation</keyword>
<dbReference type="Pfam" id="PF13977">
    <property type="entry name" value="TetR_C_6"/>
    <property type="match status" value="1"/>
</dbReference>
<evidence type="ECO:0000256" key="2">
    <source>
        <dbReference type="ARBA" id="ARBA00023015"/>
    </source>
</evidence>
<proteinExistence type="predicted"/>
<dbReference type="SUPFAM" id="SSF48498">
    <property type="entry name" value="Tetracyclin repressor-like, C-terminal domain"/>
    <property type="match status" value="1"/>
</dbReference>
<evidence type="ECO:0000256" key="5">
    <source>
        <dbReference type="PROSITE-ProRule" id="PRU00335"/>
    </source>
</evidence>
<dbReference type="GO" id="GO:0000976">
    <property type="term" value="F:transcription cis-regulatory region binding"/>
    <property type="evidence" value="ECO:0007669"/>
    <property type="project" value="TreeGrafter"/>
</dbReference>
<dbReference type="AlphaFoldDB" id="A0A3N2AQI7"/>
<dbReference type="InterPro" id="IPR001647">
    <property type="entry name" value="HTH_TetR"/>
</dbReference>
<accession>A0A3N2AQI7</accession>
<dbReference type="Gene3D" id="1.10.357.10">
    <property type="entry name" value="Tetracycline Repressor, domain 2"/>
    <property type="match status" value="1"/>
</dbReference>
<dbReference type="OrthoDB" id="4548508at2"/>
<dbReference type="GO" id="GO:0003700">
    <property type="term" value="F:DNA-binding transcription factor activity"/>
    <property type="evidence" value="ECO:0007669"/>
    <property type="project" value="TreeGrafter"/>
</dbReference>
<feature type="DNA-binding region" description="H-T-H motif" evidence="5">
    <location>
        <begin position="36"/>
        <end position="55"/>
    </location>
</feature>
<evidence type="ECO:0000259" key="6">
    <source>
        <dbReference type="PROSITE" id="PS50977"/>
    </source>
</evidence>
<keyword evidence="3 5" id="KW-0238">DNA-binding</keyword>
<comment type="caution">
    <text evidence="7">The sequence shown here is derived from an EMBL/GenBank/DDBJ whole genome shotgun (WGS) entry which is preliminary data.</text>
</comment>
<evidence type="ECO:0000256" key="3">
    <source>
        <dbReference type="ARBA" id="ARBA00023125"/>
    </source>
</evidence>
<dbReference type="InterPro" id="IPR050109">
    <property type="entry name" value="HTH-type_TetR-like_transc_reg"/>
</dbReference>
<feature type="domain" description="HTH tetR-type" evidence="6">
    <location>
        <begin position="13"/>
        <end position="73"/>
    </location>
</feature>
<keyword evidence="4" id="KW-0804">Transcription</keyword>
<keyword evidence="8" id="KW-1185">Reference proteome</keyword>
<dbReference type="Proteomes" id="UP000275456">
    <property type="component" value="Unassembled WGS sequence"/>
</dbReference>
<dbReference type="InterPro" id="IPR009057">
    <property type="entry name" value="Homeodomain-like_sf"/>
</dbReference>
<protein>
    <submittedName>
        <fullName evidence="7">TetR family transcriptional regulator</fullName>
    </submittedName>
</protein>
<evidence type="ECO:0000256" key="4">
    <source>
        <dbReference type="ARBA" id="ARBA00023163"/>
    </source>
</evidence>
<dbReference type="EMBL" id="RKHJ01000001">
    <property type="protein sequence ID" value="ROR65178.1"/>
    <property type="molecule type" value="Genomic_DNA"/>
</dbReference>
<dbReference type="PROSITE" id="PS50977">
    <property type="entry name" value="HTH_TETR_2"/>
    <property type="match status" value="1"/>
</dbReference>
<evidence type="ECO:0000313" key="7">
    <source>
        <dbReference type="EMBL" id="ROR65178.1"/>
    </source>
</evidence>
<evidence type="ECO:0000313" key="8">
    <source>
        <dbReference type="Proteomes" id="UP000275456"/>
    </source>
</evidence>
<dbReference type="RefSeq" id="WP_123696293.1">
    <property type="nucleotide sequence ID" value="NZ_RKHJ01000001.1"/>
</dbReference>
<gene>
    <name evidence="7" type="ORF">EDD26_0540</name>
</gene>
<sequence length="214" mass="22274">METKPRRTRKSPDDRRAEIAATARAIALEEGLDAVTQRAVAGRASMASALVAHYVESMDALVADTFSEIVAEEIGEVRELVAAEPSATAGLVVLIDAALDPQRQDVTSLWVQAWSLGRHNAALAAAVRLRMDEWLSIIRDAITAGAEAGALRCDDVDGTALHLLAMIDGLNAHELVHWGAGAAQGAITKRAAEGLLGLAPGALEAAADGASARA</sequence>
<reference evidence="7 8" key="1">
    <citation type="submission" date="2018-11" db="EMBL/GenBank/DDBJ databases">
        <title>Sequencing the genomes of 1000 actinobacteria strains.</title>
        <authorList>
            <person name="Klenk H.-P."/>
        </authorList>
    </citation>
    <scope>NUCLEOTIDE SEQUENCE [LARGE SCALE GENOMIC DNA]</scope>
    <source>
        <strain evidence="7 8">DSM 9580</strain>
    </source>
</reference>
<dbReference type="SUPFAM" id="SSF46689">
    <property type="entry name" value="Homeodomain-like"/>
    <property type="match status" value="1"/>
</dbReference>
<evidence type="ECO:0000256" key="1">
    <source>
        <dbReference type="ARBA" id="ARBA00022491"/>
    </source>
</evidence>
<dbReference type="PANTHER" id="PTHR30055">
    <property type="entry name" value="HTH-TYPE TRANSCRIPTIONAL REGULATOR RUTR"/>
    <property type="match status" value="1"/>
</dbReference>
<dbReference type="InterPro" id="IPR039538">
    <property type="entry name" value="BetI_C"/>
</dbReference>
<dbReference type="InterPro" id="IPR036271">
    <property type="entry name" value="Tet_transcr_reg_TetR-rel_C_sf"/>
</dbReference>